<dbReference type="InterPro" id="IPR005094">
    <property type="entry name" value="Endonuclease_MobA/VirD2"/>
</dbReference>
<dbReference type="Pfam" id="PF03432">
    <property type="entry name" value="Relaxase"/>
    <property type="match status" value="1"/>
</dbReference>
<sequence length="421" mass="48575">MVAKITTGKTIRGILNYNENKVKESQAQCIGAGSYGIEHEELSFYQKLNRLENLQEKNSRVKTNSVHISLNFDPSEKLNKPLLAEIASRYMEKIGFGNQPYLVYEHRDAGHPHVHILTTNVQENGKAISLHNIGRGRSELARKELEIEYGLIQAESRSQKQMQGLKPFQIEKLQYGQTETKRAITNIVNTIVRQYNFTSLTEFNAVLKQYNVIADRGYEHTRMYQGKGLVYSAVDDQGKKLGVSIKASAIYNKPTLNNLEKRFLKNEQGRKLYKEMLKERIDKVLNSSPKLSRNDLEHLLKNENIKVLFRENQQGKIYGITYIDQYKKSVFNGSDLGKAYAANAITERLVTIDQLKHQQVMQNQNRQTQLTGPITQQGEHTNLNQRILEDLLQSRRLDNYVPGQLPKKQKRKKKRGQQQRF</sequence>
<evidence type="ECO:0000313" key="4">
    <source>
        <dbReference type="Proteomes" id="UP000321479"/>
    </source>
</evidence>
<dbReference type="OrthoDB" id="915634at2"/>
<gene>
    <name evidence="3" type="ORF">FRZ54_07430</name>
</gene>
<dbReference type="KEGG" id="mgin:FRZ54_07430"/>
<organism evidence="3 4">
    <name type="scientific">Mucilaginibacter ginsenosidivorans</name>
    <dbReference type="NCBI Taxonomy" id="398053"/>
    <lineage>
        <taxon>Bacteria</taxon>
        <taxon>Pseudomonadati</taxon>
        <taxon>Bacteroidota</taxon>
        <taxon>Sphingobacteriia</taxon>
        <taxon>Sphingobacteriales</taxon>
        <taxon>Sphingobacteriaceae</taxon>
        <taxon>Mucilaginibacter</taxon>
    </lineage>
</organism>
<dbReference type="RefSeq" id="WP_147031000.1">
    <property type="nucleotide sequence ID" value="NZ_CP042436.1"/>
</dbReference>
<protein>
    <submittedName>
        <fullName evidence="3">Relaxase</fullName>
    </submittedName>
</protein>
<keyword evidence="4" id="KW-1185">Reference proteome</keyword>
<dbReference type="EMBL" id="CP042436">
    <property type="protein sequence ID" value="QEC62423.1"/>
    <property type="molecule type" value="Genomic_DNA"/>
</dbReference>
<evidence type="ECO:0000313" key="3">
    <source>
        <dbReference type="EMBL" id="QEC62423.1"/>
    </source>
</evidence>
<feature type="compositionally biased region" description="Basic residues" evidence="1">
    <location>
        <begin position="407"/>
        <end position="421"/>
    </location>
</feature>
<evidence type="ECO:0000256" key="1">
    <source>
        <dbReference type="SAM" id="MobiDB-lite"/>
    </source>
</evidence>
<accession>A0A5B8UU14</accession>
<proteinExistence type="predicted"/>
<dbReference type="AlphaFoldDB" id="A0A5B8UU14"/>
<reference evidence="3 4" key="1">
    <citation type="journal article" date="2017" name="Curr. Microbiol.">
        <title>Mucilaginibacter ginsenosidivorans sp. nov., Isolated from Soil of Ginseng Field.</title>
        <authorList>
            <person name="Kim M.M."/>
            <person name="Siddiqi M.Z."/>
            <person name="Im W.T."/>
        </authorList>
    </citation>
    <scope>NUCLEOTIDE SEQUENCE [LARGE SCALE GENOMIC DNA]</scope>
    <source>
        <strain evidence="3 4">Gsoil 3017</strain>
    </source>
</reference>
<evidence type="ECO:0000259" key="2">
    <source>
        <dbReference type="Pfam" id="PF03432"/>
    </source>
</evidence>
<feature type="region of interest" description="Disordered" evidence="1">
    <location>
        <begin position="399"/>
        <end position="421"/>
    </location>
</feature>
<feature type="domain" description="MobA/VirD2-like nuclease" evidence="2">
    <location>
        <begin position="17"/>
        <end position="151"/>
    </location>
</feature>
<dbReference type="Proteomes" id="UP000321479">
    <property type="component" value="Chromosome"/>
</dbReference>
<name>A0A5B8UU14_9SPHI</name>